<dbReference type="PANTHER" id="PTHR42782">
    <property type="entry name" value="SI:CH73-314G15.3"/>
    <property type="match status" value="1"/>
</dbReference>
<reference evidence="2 3" key="1">
    <citation type="submission" date="2019-08" db="EMBL/GenBank/DDBJ databases">
        <authorList>
            <person name="Liang Q."/>
        </authorList>
    </citation>
    <scope>NUCLEOTIDE SEQUENCE [LARGE SCALE GENOMIC DNA]</scope>
    <source>
        <strain evidence="2 3">V1718</strain>
    </source>
</reference>
<dbReference type="CDD" id="cd00657">
    <property type="entry name" value="Ferritin_like"/>
    <property type="match status" value="1"/>
</dbReference>
<sequence length="263" mass="30449">MQIREFAERVLFAETLEEKLRAPDFARIRDDQPGEPRAWTTPGRPPELEISPKRTRRRLPHPDSLDDPQMRVRCLHTFANHELMALELMAWALLAFPDAPAVFRRGLLKILVDEQRHFQVYADRISELGSYFGEQPINDHFWRCAPSLDTPLKFVSAINLTFEQANLDFAPEYEAHFRRVGDHESAKIMEMIAADEVHHVGFGAAYLRKETPEDRAMFDVWCENLTFHNTPARARGEQMNVDLRLAAGLDDEFIGRMRGYSKT</sequence>
<feature type="region of interest" description="Disordered" evidence="1">
    <location>
        <begin position="26"/>
        <end position="65"/>
    </location>
</feature>
<dbReference type="Gene3D" id="1.20.1260.10">
    <property type="match status" value="1"/>
</dbReference>
<dbReference type="InterPro" id="IPR011197">
    <property type="entry name" value="UCP012318"/>
</dbReference>
<evidence type="ECO:0000313" key="3">
    <source>
        <dbReference type="Proteomes" id="UP000321595"/>
    </source>
</evidence>
<proteinExistence type="predicted"/>
<dbReference type="AlphaFoldDB" id="A0A5B8XTK6"/>
<evidence type="ECO:0000256" key="1">
    <source>
        <dbReference type="SAM" id="MobiDB-lite"/>
    </source>
</evidence>
<dbReference type="InterPro" id="IPR012347">
    <property type="entry name" value="Ferritin-like"/>
</dbReference>
<dbReference type="OrthoDB" id="9778629at2"/>
<protein>
    <submittedName>
        <fullName evidence="2">Ferritin-like domain-containing protein</fullName>
    </submittedName>
</protein>
<keyword evidence="3" id="KW-1185">Reference proteome</keyword>
<dbReference type="Proteomes" id="UP000321595">
    <property type="component" value="Chromosome"/>
</dbReference>
<dbReference type="EMBL" id="CP042467">
    <property type="protein sequence ID" value="QED28885.1"/>
    <property type="molecule type" value="Genomic_DNA"/>
</dbReference>
<gene>
    <name evidence="2" type="ORF">FRD01_16890</name>
</gene>
<dbReference type="RefSeq" id="WP_146961706.1">
    <property type="nucleotide sequence ID" value="NZ_CP042467.1"/>
</dbReference>
<dbReference type="PANTHER" id="PTHR42782:SF2">
    <property type="entry name" value="3-OXOACYL-[ACYL-CARRIER-PROTEIN] SYNTHASE-LIKE PROTEIN"/>
    <property type="match status" value="1"/>
</dbReference>
<dbReference type="PIRSF" id="PIRSF012318">
    <property type="entry name" value="UCP012318"/>
    <property type="match status" value="1"/>
</dbReference>
<accession>A0A5B8XTK6</accession>
<evidence type="ECO:0000313" key="2">
    <source>
        <dbReference type="EMBL" id="QED28885.1"/>
    </source>
</evidence>
<dbReference type="KEGG" id="bbae:FRD01_16890"/>
<dbReference type="SUPFAM" id="SSF47240">
    <property type="entry name" value="Ferritin-like"/>
    <property type="match status" value="1"/>
</dbReference>
<dbReference type="InterPro" id="IPR009078">
    <property type="entry name" value="Ferritin-like_SF"/>
</dbReference>
<organism evidence="2 3">
    <name type="scientific">Microvenator marinus</name>
    <dbReference type="NCBI Taxonomy" id="2600177"/>
    <lineage>
        <taxon>Bacteria</taxon>
        <taxon>Deltaproteobacteria</taxon>
        <taxon>Bradymonadales</taxon>
        <taxon>Microvenatoraceae</taxon>
        <taxon>Microvenator</taxon>
    </lineage>
</organism>
<dbReference type="InterPro" id="IPR007402">
    <property type="entry name" value="DUF455"/>
</dbReference>
<dbReference type="Pfam" id="PF04305">
    <property type="entry name" value="DUF455"/>
    <property type="match status" value="1"/>
</dbReference>
<name>A0A5B8XTK6_9DELT</name>